<proteinExistence type="inferred from homology"/>
<reference evidence="10" key="1">
    <citation type="submission" date="2016-10" db="EMBL/GenBank/DDBJ databases">
        <authorList>
            <person name="Varghese N."/>
            <person name="Submissions S."/>
        </authorList>
    </citation>
    <scope>NUCLEOTIDE SEQUENCE [LARGE SCALE GENOMIC DNA]</scope>
    <source>
        <strain evidence="10">DSM 26471</strain>
    </source>
</reference>
<evidence type="ECO:0000259" key="8">
    <source>
        <dbReference type="Pfam" id="PF06808"/>
    </source>
</evidence>
<feature type="transmembrane region" description="Helical" evidence="7">
    <location>
        <begin position="408"/>
        <end position="434"/>
    </location>
</feature>
<dbReference type="GO" id="GO:0005886">
    <property type="term" value="C:plasma membrane"/>
    <property type="evidence" value="ECO:0007669"/>
    <property type="project" value="UniProtKB-SubCell"/>
</dbReference>
<keyword evidence="2" id="KW-1003">Cell membrane</keyword>
<evidence type="ECO:0000256" key="6">
    <source>
        <dbReference type="ARBA" id="ARBA00023136"/>
    </source>
</evidence>
<name>A0A1I3XW86_9RHOB</name>
<feature type="domain" description="TRAP C4-dicarboxylate transport system permease DctM subunit" evidence="8">
    <location>
        <begin position="13"/>
        <end position="425"/>
    </location>
</feature>
<evidence type="ECO:0000313" key="9">
    <source>
        <dbReference type="EMBL" id="SFK23772.1"/>
    </source>
</evidence>
<keyword evidence="4 7" id="KW-0812">Transmembrane</keyword>
<dbReference type="AlphaFoldDB" id="A0A1I3XW86"/>
<dbReference type="Pfam" id="PF06808">
    <property type="entry name" value="DctM"/>
    <property type="match status" value="1"/>
</dbReference>
<comment type="function">
    <text evidence="7">Part of the tripartite ATP-independent periplasmic (TRAP) transport system.</text>
</comment>
<evidence type="ECO:0000256" key="1">
    <source>
        <dbReference type="ARBA" id="ARBA00004429"/>
    </source>
</evidence>
<dbReference type="InterPro" id="IPR004681">
    <property type="entry name" value="TRAP_DctM"/>
</dbReference>
<gene>
    <name evidence="9" type="ORF">SAMN04487991_4179</name>
</gene>
<evidence type="ECO:0000256" key="2">
    <source>
        <dbReference type="ARBA" id="ARBA00022475"/>
    </source>
</evidence>
<dbReference type="PANTHER" id="PTHR33362">
    <property type="entry name" value="SIALIC ACID TRAP TRANSPORTER PERMEASE PROTEIN SIAT-RELATED"/>
    <property type="match status" value="1"/>
</dbReference>
<feature type="transmembrane region" description="Helical" evidence="7">
    <location>
        <begin position="12"/>
        <end position="37"/>
    </location>
</feature>
<dbReference type="RefSeq" id="WP_090063106.1">
    <property type="nucleotide sequence ID" value="NZ_FORH01000011.1"/>
</dbReference>
<dbReference type="OrthoDB" id="9790209at2"/>
<dbReference type="PANTHER" id="PTHR33362:SF5">
    <property type="entry name" value="C4-DICARBOXYLATE TRAP TRANSPORTER LARGE PERMEASE PROTEIN DCTM"/>
    <property type="match status" value="1"/>
</dbReference>
<feature type="transmembrane region" description="Helical" evidence="7">
    <location>
        <begin position="249"/>
        <end position="268"/>
    </location>
</feature>
<evidence type="ECO:0000313" key="10">
    <source>
        <dbReference type="Proteomes" id="UP000199630"/>
    </source>
</evidence>
<keyword evidence="5 7" id="KW-1133">Transmembrane helix</keyword>
<feature type="transmembrane region" description="Helical" evidence="7">
    <location>
        <begin position="181"/>
        <end position="201"/>
    </location>
</feature>
<protein>
    <recommendedName>
        <fullName evidence="7">TRAP transporter large permease protein</fullName>
    </recommendedName>
</protein>
<dbReference type="STRING" id="588602.SAMN04487991_4179"/>
<evidence type="ECO:0000256" key="4">
    <source>
        <dbReference type="ARBA" id="ARBA00022692"/>
    </source>
</evidence>
<accession>A0A1I3XW86</accession>
<comment type="similarity">
    <text evidence="7">Belongs to the TRAP transporter large permease family.</text>
</comment>
<keyword evidence="7" id="KW-0813">Transport</keyword>
<feature type="transmembrane region" description="Helical" evidence="7">
    <location>
        <begin position="146"/>
        <end position="169"/>
    </location>
</feature>
<feature type="transmembrane region" description="Helical" evidence="7">
    <location>
        <begin position="363"/>
        <end position="388"/>
    </location>
</feature>
<organism evidence="9 10">
    <name type="scientific">Celeribacter neptunius</name>
    <dbReference type="NCBI Taxonomy" id="588602"/>
    <lineage>
        <taxon>Bacteria</taxon>
        <taxon>Pseudomonadati</taxon>
        <taxon>Pseudomonadota</taxon>
        <taxon>Alphaproteobacteria</taxon>
        <taxon>Rhodobacterales</taxon>
        <taxon>Roseobacteraceae</taxon>
        <taxon>Celeribacter</taxon>
    </lineage>
</organism>
<feature type="transmembrane region" description="Helical" evidence="7">
    <location>
        <begin position="321"/>
        <end position="351"/>
    </location>
</feature>
<comment type="subcellular location">
    <subcellularLocation>
        <location evidence="1 7">Cell inner membrane</location>
        <topology evidence="1 7">Multi-pass membrane protein</topology>
    </subcellularLocation>
</comment>
<comment type="subunit">
    <text evidence="7">The complex comprises the extracytoplasmic solute receptor protein and the two transmembrane proteins.</text>
</comment>
<evidence type="ECO:0000256" key="7">
    <source>
        <dbReference type="RuleBase" id="RU369079"/>
    </source>
</evidence>
<feature type="transmembrane region" description="Helical" evidence="7">
    <location>
        <begin position="280"/>
        <end position="301"/>
    </location>
</feature>
<dbReference type="NCBIfam" id="TIGR00786">
    <property type="entry name" value="dctM"/>
    <property type="match status" value="1"/>
</dbReference>
<dbReference type="EMBL" id="FORH01000011">
    <property type="protein sequence ID" value="SFK23772.1"/>
    <property type="molecule type" value="Genomic_DNA"/>
</dbReference>
<keyword evidence="3 7" id="KW-0997">Cell inner membrane</keyword>
<keyword evidence="10" id="KW-1185">Reference proteome</keyword>
<evidence type="ECO:0000256" key="5">
    <source>
        <dbReference type="ARBA" id="ARBA00022989"/>
    </source>
</evidence>
<feature type="transmembrane region" description="Helical" evidence="7">
    <location>
        <begin position="222"/>
        <end position="243"/>
    </location>
</feature>
<dbReference type="GO" id="GO:0022857">
    <property type="term" value="F:transmembrane transporter activity"/>
    <property type="evidence" value="ECO:0007669"/>
    <property type="project" value="UniProtKB-UniRule"/>
</dbReference>
<sequence length="436" mass="46868">MTVQLIGQLGMLALICLVFLRVPVAVAMGLVGFFGYAAINGFSNALQVTGQVPYDVATHYTLSQLPLFVLMGDLAVRSGMSSRLYSATRDLFSGLRGSQAYATLGASAGFGAVSGSSIATAATMTRVAVPPMKEAKYDDRLSAGSIAAGGTLGILIPPSIALVIFAMIAEQSVPRLYAASLIPGLLLCLLYILVVALLLRLSPNWAPVDGTRKSLFDRLRSLGQIWEIVLLFLVVIGGLYSGILTATEAAAVGALGAWLLGVITRRLSWKDTRTGIYDTIRTTAMLFVILCAANIFTYFVVLTQIPQGLAALVDGMDLHPIVLMLLIGVFYLILGCFLEAFGMILITVPILMPLVQQAGFDPIWFGIFLVIMIETGMITPPVGMNIFVMQSQLPDMPLPRLYQSVLPFVLAPVVLSVIIIFFPAIVTWLPTLLFER</sequence>
<comment type="caution">
    <text evidence="7">Lacks conserved residue(s) required for the propagation of feature annotation.</text>
</comment>
<dbReference type="InterPro" id="IPR010656">
    <property type="entry name" value="DctM"/>
</dbReference>
<dbReference type="PIRSF" id="PIRSF006066">
    <property type="entry name" value="HI0050"/>
    <property type="match status" value="1"/>
</dbReference>
<keyword evidence="6 7" id="KW-0472">Membrane</keyword>
<evidence type="ECO:0000256" key="3">
    <source>
        <dbReference type="ARBA" id="ARBA00022519"/>
    </source>
</evidence>
<dbReference type="Proteomes" id="UP000199630">
    <property type="component" value="Unassembled WGS sequence"/>
</dbReference>